<dbReference type="InterPro" id="IPR003593">
    <property type="entry name" value="AAA+_ATPase"/>
</dbReference>
<dbReference type="Gene3D" id="3.40.50.300">
    <property type="entry name" value="P-loop containing nucleotide triphosphate hydrolases"/>
    <property type="match status" value="1"/>
</dbReference>
<dbReference type="CDD" id="cd03214">
    <property type="entry name" value="ABC_Iron-Siderophores_B12_Hemin"/>
    <property type="match status" value="1"/>
</dbReference>
<organism evidence="7 8">
    <name type="scientific">Halopseudomonas oceani</name>
    <dbReference type="NCBI Taxonomy" id="1708783"/>
    <lineage>
        <taxon>Bacteria</taxon>
        <taxon>Pseudomonadati</taxon>
        <taxon>Pseudomonadota</taxon>
        <taxon>Gammaproteobacteria</taxon>
        <taxon>Pseudomonadales</taxon>
        <taxon>Pseudomonadaceae</taxon>
        <taxon>Halopseudomonas</taxon>
    </lineage>
</organism>
<evidence type="ECO:0000256" key="2">
    <source>
        <dbReference type="ARBA" id="ARBA00022741"/>
    </source>
</evidence>
<keyword evidence="2" id="KW-0547">Nucleotide-binding</keyword>
<feature type="domain" description="ABC transporter" evidence="6">
    <location>
        <begin position="2"/>
        <end position="238"/>
    </location>
</feature>
<comment type="function">
    <text evidence="5">Part of the ABC transporter complex HmuTUV involved in hemin import. Responsible for energy coupling to the transport system.</text>
</comment>
<accession>A0A2P4ESB1</accession>
<evidence type="ECO:0000313" key="8">
    <source>
        <dbReference type="Proteomes" id="UP000243451"/>
    </source>
</evidence>
<keyword evidence="1" id="KW-0813">Transport</keyword>
<proteinExistence type="predicted"/>
<dbReference type="GO" id="GO:0005524">
    <property type="term" value="F:ATP binding"/>
    <property type="evidence" value="ECO:0007669"/>
    <property type="project" value="UniProtKB-KW"/>
</dbReference>
<keyword evidence="8" id="KW-1185">Reference proteome</keyword>
<evidence type="ECO:0000259" key="6">
    <source>
        <dbReference type="PROSITE" id="PS50893"/>
    </source>
</evidence>
<dbReference type="SMART" id="SM00382">
    <property type="entry name" value="AAA"/>
    <property type="match status" value="1"/>
</dbReference>
<reference evidence="7 8" key="1">
    <citation type="submission" date="2018-01" db="EMBL/GenBank/DDBJ databases">
        <title>Draft genome of the type strain Pseudomonas oceani DSM 100277 isolated from the deep water in Okinawa trough, northwestern Pacific Ocean.</title>
        <authorList>
            <person name="Gomila M."/>
            <person name="Mulet M."/>
            <person name="Garcia-Valdes E."/>
            <person name="Lalucat J."/>
        </authorList>
    </citation>
    <scope>NUCLEOTIDE SEQUENCE [LARGE SCALE GENOMIC DNA]</scope>
    <source>
        <strain evidence="7 8">DSM 100277</strain>
    </source>
</reference>
<dbReference type="PANTHER" id="PTHR42794">
    <property type="entry name" value="HEMIN IMPORT ATP-BINDING PROTEIN HMUV"/>
    <property type="match status" value="1"/>
</dbReference>
<keyword evidence="4" id="KW-1278">Translocase</keyword>
<protein>
    <submittedName>
        <fullName evidence="7">Heme ABC transporter ATP-binding protein</fullName>
    </submittedName>
</protein>
<evidence type="ECO:0000256" key="1">
    <source>
        <dbReference type="ARBA" id="ARBA00022448"/>
    </source>
</evidence>
<dbReference type="OrthoDB" id="5292475at2"/>
<evidence type="ECO:0000256" key="5">
    <source>
        <dbReference type="ARBA" id="ARBA00037066"/>
    </source>
</evidence>
<dbReference type="GO" id="GO:0016887">
    <property type="term" value="F:ATP hydrolysis activity"/>
    <property type="evidence" value="ECO:0007669"/>
    <property type="project" value="InterPro"/>
</dbReference>
<dbReference type="Proteomes" id="UP000243451">
    <property type="component" value="Unassembled WGS sequence"/>
</dbReference>
<dbReference type="RefSeq" id="WP_104739345.1">
    <property type="nucleotide sequence ID" value="NZ_BMHR01000015.1"/>
</dbReference>
<dbReference type="PROSITE" id="PS50893">
    <property type="entry name" value="ABC_TRANSPORTER_2"/>
    <property type="match status" value="1"/>
</dbReference>
<evidence type="ECO:0000256" key="3">
    <source>
        <dbReference type="ARBA" id="ARBA00022840"/>
    </source>
</evidence>
<dbReference type="Pfam" id="PF00005">
    <property type="entry name" value="ABC_tran"/>
    <property type="match status" value="1"/>
</dbReference>
<dbReference type="AlphaFoldDB" id="A0A2P4ESB1"/>
<evidence type="ECO:0000313" key="7">
    <source>
        <dbReference type="EMBL" id="POB01886.1"/>
    </source>
</evidence>
<keyword evidence="3 7" id="KW-0067">ATP-binding</keyword>
<dbReference type="NCBIfam" id="NF010068">
    <property type="entry name" value="PRK13548.1"/>
    <property type="match status" value="1"/>
</dbReference>
<gene>
    <name evidence="7" type="ORF">C1949_15345</name>
</gene>
<dbReference type="InterPro" id="IPR027417">
    <property type="entry name" value="P-loop_NTPase"/>
</dbReference>
<sequence>MIGVEGLSCSRGGRPVLAGLSFDLRAGEVMAVLGTNGAGKSTLLAALSGELRPDSGRVKLGARVLDDWPALERARCLAVLPQQSELVFPFRVEEVVALGRMPHAAGAQQDRFICAQAMAAADVSHLARRSYLTLSGGERQRAHLGRVLAQVWDAGEQGCLLLDEPTASLDLAHQQLIMQQARAMAAKGLSVLVVLHDLNLAAAFADRVLLLHQGQLDALGEPWEVLEAERIGRVFGVSVQVQRHPLQDCPMIIL</sequence>
<dbReference type="SUPFAM" id="SSF52540">
    <property type="entry name" value="P-loop containing nucleoside triphosphate hydrolases"/>
    <property type="match status" value="1"/>
</dbReference>
<comment type="caution">
    <text evidence="7">The sequence shown here is derived from an EMBL/GenBank/DDBJ whole genome shotgun (WGS) entry which is preliminary data.</text>
</comment>
<evidence type="ECO:0000256" key="4">
    <source>
        <dbReference type="ARBA" id="ARBA00022967"/>
    </source>
</evidence>
<dbReference type="PANTHER" id="PTHR42794:SF1">
    <property type="entry name" value="HEMIN IMPORT ATP-BINDING PROTEIN HMUV"/>
    <property type="match status" value="1"/>
</dbReference>
<dbReference type="InterPro" id="IPR003439">
    <property type="entry name" value="ABC_transporter-like_ATP-bd"/>
</dbReference>
<name>A0A2P4ESB1_9GAMM</name>
<dbReference type="EMBL" id="PPSK01000017">
    <property type="protein sequence ID" value="POB01886.1"/>
    <property type="molecule type" value="Genomic_DNA"/>
</dbReference>